<protein>
    <submittedName>
        <fullName evidence="1">Uncharacterized protein</fullName>
    </submittedName>
</protein>
<accession>A0ABR8AHT8</accession>
<organism evidence="1 2">
    <name type="scientific">Calothrix parietina FACHB-288</name>
    <dbReference type="NCBI Taxonomy" id="2692896"/>
    <lineage>
        <taxon>Bacteria</taxon>
        <taxon>Bacillati</taxon>
        <taxon>Cyanobacteriota</taxon>
        <taxon>Cyanophyceae</taxon>
        <taxon>Nostocales</taxon>
        <taxon>Calotrichaceae</taxon>
        <taxon>Calothrix</taxon>
    </lineage>
</organism>
<proteinExistence type="predicted"/>
<evidence type="ECO:0000313" key="2">
    <source>
        <dbReference type="Proteomes" id="UP000658514"/>
    </source>
</evidence>
<dbReference type="Proteomes" id="UP000658514">
    <property type="component" value="Unassembled WGS sequence"/>
</dbReference>
<dbReference type="EMBL" id="JACJQH010000063">
    <property type="protein sequence ID" value="MBD2199610.1"/>
    <property type="molecule type" value="Genomic_DNA"/>
</dbReference>
<keyword evidence="2" id="KW-1185">Reference proteome</keyword>
<evidence type="ECO:0000313" key="1">
    <source>
        <dbReference type="EMBL" id="MBD2199610.1"/>
    </source>
</evidence>
<dbReference type="RefSeq" id="WP_190549173.1">
    <property type="nucleotide sequence ID" value="NZ_CAWPNO010000099.1"/>
</dbReference>
<name>A0ABR8AHT8_9CYAN</name>
<reference evidence="1 2" key="1">
    <citation type="journal article" date="2020" name="ISME J.">
        <title>Comparative genomics reveals insights into cyanobacterial evolution and habitat adaptation.</title>
        <authorList>
            <person name="Chen M.Y."/>
            <person name="Teng W.K."/>
            <person name="Zhao L."/>
            <person name="Hu C.X."/>
            <person name="Zhou Y.K."/>
            <person name="Han B.P."/>
            <person name="Song L.R."/>
            <person name="Shu W.S."/>
        </authorList>
    </citation>
    <scope>NUCLEOTIDE SEQUENCE [LARGE SCALE GENOMIC DNA]</scope>
    <source>
        <strain evidence="1 2">FACHB-288</strain>
    </source>
</reference>
<gene>
    <name evidence="1" type="ORF">H6G24_29745</name>
</gene>
<comment type="caution">
    <text evidence="1">The sequence shown here is derived from an EMBL/GenBank/DDBJ whole genome shotgun (WGS) entry which is preliminary data.</text>
</comment>
<sequence length="53" mass="5745">MPNAPCPMPNAQCPMPNAQCPMPNAQCPKTKNPTVMWGGLIFISNDFVKQVAN</sequence>